<dbReference type="SUPFAM" id="SSF47413">
    <property type="entry name" value="lambda repressor-like DNA-binding domains"/>
    <property type="match status" value="1"/>
</dbReference>
<dbReference type="PANTHER" id="PTHR30146:SF109">
    <property type="entry name" value="HTH-TYPE TRANSCRIPTIONAL REGULATOR GALS"/>
    <property type="match status" value="1"/>
</dbReference>
<proteinExistence type="predicted"/>
<dbReference type="Pfam" id="PF00356">
    <property type="entry name" value="LacI"/>
    <property type="match status" value="1"/>
</dbReference>
<keyword evidence="1" id="KW-0805">Transcription regulation</keyword>
<dbReference type="InterPro" id="IPR046335">
    <property type="entry name" value="LacI/GalR-like_sensor"/>
</dbReference>
<dbReference type="GO" id="GO:0003700">
    <property type="term" value="F:DNA-binding transcription factor activity"/>
    <property type="evidence" value="ECO:0007669"/>
    <property type="project" value="TreeGrafter"/>
</dbReference>
<evidence type="ECO:0000256" key="2">
    <source>
        <dbReference type="ARBA" id="ARBA00023125"/>
    </source>
</evidence>
<dbReference type="InterPro" id="IPR000843">
    <property type="entry name" value="HTH_LacI"/>
</dbReference>
<dbReference type="PANTHER" id="PTHR30146">
    <property type="entry name" value="LACI-RELATED TRANSCRIPTIONAL REPRESSOR"/>
    <property type="match status" value="1"/>
</dbReference>
<gene>
    <name evidence="5" type="ORF">H8699_03735</name>
</gene>
<accession>A0A926CYN6</accession>
<evidence type="ECO:0000313" key="5">
    <source>
        <dbReference type="EMBL" id="MBC8528548.1"/>
    </source>
</evidence>
<dbReference type="CDD" id="cd01392">
    <property type="entry name" value="HTH_LacI"/>
    <property type="match status" value="1"/>
</dbReference>
<dbReference type="Gene3D" id="1.10.260.40">
    <property type="entry name" value="lambda repressor-like DNA-binding domains"/>
    <property type="match status" value="1"/>
</dbReference>
<evidence type="ECO:0000256" key="3">
    <source>
        <dbReference type="ARBA" id="ARBA00023163"/>
    </source>
</evidence>
<reference evidence="5" key="1">
    <citation type="submission" date="2020-08" db="EMBL/GenBank/DDBJ databases">
        <title>Genome public.</title>
        <authorList>
            <person name="Liu C."/>
            <person name="Sun Q."/>
        </authorList>
    </citation>
    <scope>NUCLEOTIDE SEQUENCE</scope>
    <source>
        <strain evidence="5">NSJ-44</strain>
    </source>
</reference>
<dbReference type="SMART" id="SM00354">
    <property type="entry name" value="HTH_LACI"/>
    <property type="match status" value="1"/>
</dbReference>
<dbReference type="EMBL" id="JACRSO010000001">
    <property type="protein sequence ID" value="MBC8528548.1"/>
    <property type="molecule type" value="Genomic_DNA"/>
</dbReference>
<dbReference type="PROSITE" id="PS50932">
    <property type="entry name" value="HTH_LACI_2"/>
    <property type="match status" value="1"/>
</dbReference>
<dbReference type="InterPro" id="IPR010982">
    <property type="entry name" value="Lambda_DNA-bd_dom_sf"/>
</dbReference>
<dbReference type="Gene3D" id="3.40.50.2300">
    <property type="match status" value="2"/>
</dbReference>
<name>A0A926CYN6_9FIRM</name>
<dbReference type="GO" id="GO:0000976">
    <property type="term" value="F:transcription cis-regulatory region binding"/>
    <property type="evidence" value="ECO:0007669"/>
    <property type="project" value="TreeGrafter"/>
</dbReference>
<dbReference type="Pfam" id="PF13377">
    <property type="entry name" value="Peripla_BP_3"/>
    <property type="match status" value="1"/>
</dbReference>
<keyword evidence="6" id="KW-1185">Reference proteome</keyword>
<feature type="domain" description="HTH lacI-type" evidence="4">
    <location>
        <begin position="4"/>
        <end position="57"/>
    </location>
</feature>
<dbReference type="RefSeq" id="WP_249284538.1">
    <property type="nucleotide sequence ID" value="NZ_JACRSO010000001.1"/>
</dbReference>
<evidence type="ECO:0000259" key="4">
    <source>
        <dbReference type="PROSITE" id="PS50932"/>
    </source>
</evidence>
<comment type="caution">
    <text evidence="5">The sequence shown here is derived from an EMBL/GenBank/DDBJ whole genome shotgun (WGS) entry which is preliminary data.</text>
</comment>
<dbReference type="Proteomes" id="UP000654279">
    <property type="component" value="Unassembled WGS sequence"/>
</dbReference>
<dbReference type="AlphaFoldDB" id="A0A926CYN6"/>
<sequence>MAKVTFKEIAKQAGVSPSAVSIALNNQQGISDGTRARVLAAARELGYVRKPLPTLAQVIPVRLVCYQKHSLVVEQTPFFDALFDGIQKSCRRMGAALQIYYVQERDGNEEEIQRQLNLHPEQGAILLATEMNEADVRRWMDKVPKLVVLDSYFGTLKVDTVAIDNEEGAYEATRFLIDKSYETIGHLKSAVDINNFRERERGFVRCMGEAGLQSRADISLESTLHGAKRDMEAYLNAGGTLPRALFADNDIIALGAIRAMQEKGIDVPGQVEVVGFDNLPYSQLASPPFSSCCVFKHQMARIAVGRLAQLRETRTGAHQKIRVATELVARG</sequence>
<protein>
    <submittedName>
        <fullName evidence="5">LacI family DNA-binding transcriptional regulator</fullName>
    </submittedName>
</protein>
<keyword evidence="3" id="KW-0804">Transcription</keyword>
<evidence type="ECO:0000256" key="1">
    <source>
        <dbReference type="ARBA" id="ARBA00023015"/>
    </source>
</evidence>
<organism evidence="5 6">
    <name type="scientific">Luoshenia tenuis</name>
    <dbReference type="NCBI Taxonomy" id="2763654"/>
    <lineage>
        <taxon>Bacteria</taxon>
        <taxon>Bacillati</taxon>
        <taxon>Bacillota</taxon>
        <taxon>Clostridia</taxon>
        <taxon>Christensenellales</taxon>
        <taxon>Christensenellaceae</taxon>
        <taxon>Luoshenia</taxon>
    </lineage>
</organism>
<keyword evidence="2 5" id="KW-0238">DNA-binding</keyword>
<dbReference type="SUPFAM" id="SSF53822">
    <property type="entry name" value="Periplasmic binding protein-like I"/>
    <property type="match status" value="1"/>
</dbReference>
<dbReference type="InterPro" id="IPR028082">
    <property type="entry name" value="Peripla_BP_I"/>
</dbReference>
<evidence type="ECO:0000313" key="6">
    <source>
        <dbReference type="Proteomes" id="UP000654279"/>
    </source>
</evidence>